<feature type="region of interest" description="Disordered" evidence="1">
    <location>
        <begin position="200"/>
        <end position="301"/>
    </location>
</feature>
<feature type="compositionally biased region" description="Acidic residues" evidence="1">
    <location>
        <begin position="582"/>
        <end position="591"/>
    </location>
</feature>
<dbReference type="InterPro" id="IPR036779">
    <property type="entry name" value="LysM_dom_sf"/>
</dbReference>
<feature type="region of interest" description="Disordered" evidence="1">
    <location>
        <begin position="582"/>
        <end position="642"/>
    </location>
</feature>
<dbReference type="RefSeq" id="WP_168568946.1">
    <property type="nucleotide sequence ID" value="NZ_CP051167.1"/>
</dbReference>
<feature type="compositionally biased region" description="Basic and acidic residues" evidence="1">
    <location>
        <begin position="246"/>
        <end position="256"/>
    </location>
</feature>
<dbReference type="Gene3D" id="2.70.70.10">
    <property type="entry name" value="Glucose Permease (Domain IIA)"/>
    <property type="match status" value="1"/>
</dbReference>
<sequence length="813" mass="86361">MKRAFPKKMKPVSLPVADTAAIGGENKQAVSGPRRARTSAAMLGLALSMGASSILLPQQSDGAVAAEPLAAVDSSTPRVPSSPAQVSASGEAVNEDEARASTTTEDSATSNSTGAVPSVTWVTPVRRMEAGADPEHSLPVNPIEVSNSPSLRVPSAEAAIAEPVDPLGSGVGEVTTELRFQQENALENLRLKRSRLQNSLDRFESQGEEIATPQEQHETSGTLTVEPVNPIAPVSPLASESPSEPETNRTRDRLPSLEDVPTDNEGETEAVSPESAIVAPTIDEPTATHEDTGRVRASSLQLPNRIERASQAARDSANAVEEPDLNNAIIIEPEATDVAASKIYQVNPGDTLDEIAHNNGISPVDLIAKNRLSDPNFIKVDQKLKIPLLSEENAAQKQLDTSEKEELATPSLPIGYSGFQAATPSTENLELPAAIARSSEVEIADTSTVEESDRLQTTASARVDLPLISGLSPSEPVGPIATPSLVENPIALEPEASKKGDKIDGLLSDIDKLRDKYRNQNAELGTASETETEEPTGDNVAFGDREGRSANSESTANYYVDGLRAEIERLREKYRTENAELDVSLDADAENESAASQLPGRQRNPEFDGVQSDRSVPNPGTQSTPDTTALPVPSADPREREQQTIAAAPLDPETYAPIVQPTIGQTVYPSLPPLKGPENYLPDAPARFNGYTWPAQGVLSSGYGWRWGRMHKGIDIAGPIGTPIYAAADGIVTFAGWNAGGYGNLVEIEHPDGSLTLYAHNHRILVREGQNVSQGEQVAEMGSTGFSTGPHLHFEIHPAGQGAVNPIAYLPAE</sequence>
<feature type="compositionally biased region" description="Low complexity" evidence="1">
    <location>
        <begin position="234"/>
        <end position="245"/>
    </location>
</feature>
<feature type="region of interest" description="Disordered" evidence="1">
    <location>
        <begin position="518"/>
        <end position="560"/>
    </location>
</feature>
<dbReference type="Pfam" id="PF01551">
    <property type="entry name" value="Peptidase_M23"/>
    <property type="match status" value="1"/>
</dbReference>
<organism evidence="3 4">
    <name type="scientific">Oxynema aestuarii AP17</name>
    <dbReference type="NCBI Taxonomy" id="2064643"/>
    <lineage>
        <taxon>Bacteria</taxon>
        <taxon>Bacillati</taxon>
        <taxon>Cyanobacteriota</taxon>
        <taxon>Cyanophyceae</taxon>
        <taxon>Oscillatoriophycideae</taxon>
        <taxon>Oscillatoriales</taxon>
        <taxon>Oscillatoriaceae</taxon>
        <taxon>Oxynema</taxon>
        <taxon>Oxynema aestuarii</taxon>
    </lineage>
</organism>
<dbReference type="InterPro" id="IPR018392">
    <property type="entry name" value="LysM"/>
</dbReference>
<dbReference type="SMART" id="SM00257">
    <property type="entry name" value="LysM"/>
    <property type="match status" value="1"/>
</dbReference>
<protein>
    <submittedName>
        <fullName evidence="3">Peptidoglycan DD-metalloendopeptidase family protein</fullName>
    </submittedName>
</protein>
<evidence type="ECO:0000259" key="2">
    <source>
        <dbReference type="PROSITE" id="PS51782"/>
    </source>
</evidence>
<evidence type="ECO:0000256" key="1">
    <source>
        <dbReference type="SAM" id="MobiDB-lite"/>
    </source>
</evidence>
<keyword evidence="4" id="KW-1185">Reference proteome</keyword>
<dbReference type="PANTHER" id="PTHR21666">
    <property type="entry name" value="PEPTIDASE-RELATED"/>
    <property type="match status" value="1"/>
</dbReference>
<feature type="compositionally biased region" description="Polar residues" evidence="1">
    <location>
        <begin position="519"/>
        <end position="529"/>
    </location>
</feature>
<dbReference type="Proteomes" id="UP000500857">
    <property type="component" value="Chromosome"/>
</dbReference>
<dbReference type="SUPFAM" id="SSF51261">
    <property type="entry name" value="Duplicated hybrid motif"/>
    <property type="match status" value="1"/>
</dbReference>
<dbReference type="CDD" id="cd12797">
    <property type="entry name" value="M23_peptidase"/>
    <property type="match status" value="1"/>
</dbReference>
<dbReference type="PANTHER" id="PTHR21666:SF270">
    <property type="entry name" value="MUREIN HYDROLASE ACTIVATOR ENVC"/>
    <property type="match status" value="1"/>
</dbReference>
<feature type="region of interest" description="Disordered" evidence="1">
    <location>
        <begin position="67"/>
        <end position="122"/>
    </location>
</feature>
<dbReference type="SUPFAM" id="SSF54106">
    <property type="entry name" value="LysM domain"/>
    <property type="match status" value="1"/>
</dbReference>
<name>A0A6H1TW38_9CYAN</name>
<feature type="domain" description="LysM" evidence="2">
    <location>
        <begin position="342"/>
        <end position="386"/>
    </location>
</feature>
<dbReference type="Pfam" id="PF01476">
    <property type="entry name" value="LysM"/>
    <property type="match status" value="1"/>
</dbReference>
<evidence type="ECO:0000313" key="4">
    <source>
        <dbReference type="Proteomes" id="UP000500857"/>
    </source>
</evidence>
<feature type="compositionally biased region" description="Polar residues" evidence="1">
    <location>
        <begin position="100"/>
        <end position="115"/>
    </location>
</feature>
<dbReference type="InterPro" id="IPR016047">
    <property type="entry name" value="M23ase_b-sheet_dom"/>
</dbReference>
<proteinExistence type="predicted"/>
<gene>
    <name evidence="3" type="ORF">HCG48_09495</name>
</gene>
<dbReference type="GO" id="GO:0004222">
    <property type="term" value="F:metalloendopeptidase activity"/>
    <property type="evidence" value="ECO:0007669"/>
    <property type="project" value="TreeGrafter"/>
</dbReference>
<evidence type="ECO:0000313" key="3">
    <source>
        <dbReference type="EMBL" id="QIZ70791.1"/>
    </source>
</evidence>
<feature type="compositionally biased region" description="Polar residues" evidence="1">
    <location>
        <begin position="73"/>
        <end position="88"/>
    </location>
</feature>
<reference evidence="3 4" key="1">
    <citation type="submission" date="2020-04" db="EMBL/GenBank/DDBJ databases">
        <authorList>
            <person name="Basu S."/>
            <person name="Maruthanayagam V."/>
            <person name="Chakraborty S."/>
            <person name="Pramanik A."/>
            <person name="Mukherjee J."/>
            <person name="Brink B."/>
        </authorList>
    </citation>
    <scope>NUCLEOTIDE SEQUENCE [LARGE SCALE GENOMIC DNA]</scope>
    <source>
        <strain evidence="3 4">AP17</strain>
    </source>
</reference>
<dbReference type="KEGG" id="oxy:HCG48_09495"/>
<dbReference type="PROSITE" id="PS51782">
    <property type="entry name" value="LYSM"/>
    <property type="match status" value="1"/>
</dbReference>
<dbReference type="InterPro" id="IPR050570">
    <property type="entry name" value="Cell_wall_metabolism_enzyme"/>
</dbReference>
<accession>A0A6H1TW38</accession>
<dbReference type="AlphaFoldDB" id="A0A6H1TW38"/>
<dbReference type="InterPro" id="IPR011055">
    <property type="entry name" value="Dup_hybrid_motif"/>
</dbReference>
<dbReference type="Gene3D" id="3.10.350.10">
    <property type="entry name" value="LysM domain"/>
    <property type="match status" value="1"/>
</dbReference>
<dbReference type="CDD" id="cd00118">
    <property type="entry name" value="LysM"/>
    <property type="match status" value="1"/>
</dbReference>
<feature type="compositionally biased region" description="Polar residues" evidence="1">
    <location>
        <begin position="612"/>
        <end position="627"/>
    </location>
</feature>
<dbReference type="EMBL" id="CP051167">
    <property type="protein sequence ID" value="QIZ70791.1"/>
    <property type="molecule type" value="Genomic_DNA"/>
</dbReference>